<dbReference type="PANTHER" id="PTHR13251:SF3">
    <property type="entry name" value="TRAFFICKING PROTEIN PARTICLE COMPLEX SUBUNIT 10"/>
    <property type="match status" value="1"/>
</dbReference>
<dbReference type="InterPro" id="IPR045126">
    <property type="entry name" value="TRAPPC10/Trs130"/>
</dbReference>
<dbReference type="Pfam" id="PF23036">
    <property type="entry name" value="TRAPPC10_1st"/>
    <property type="match status" value="1"/>
</dbReference>
<dbReference type="PANTHER" id="PTHR13251">
    <property type="entry name" value="EPILEPSY HOLOPROSENCEPHALY CANDIDATE 1/TMEM1"/>
    <property type="match status" value="1"/>
</dbReference>
<evidence type="ECO:0000313" key="3">
    <source>
        <dbReference type="Proteomes" id="UP000037510"/>
    </source>
</evidence>
<reference evidence="2 3" key="1">
    <citation type="journal article" date="2015" name="Genome Biol. Evol.">
        <title>The genome of winter moth (Operophtera brumata) provides a genomic perspective on sexual dimorphism and phenology.</title>
        <authorList>
            <person name="Derks M.F."/>
            <person name="Smit S."/>
            <person name="Salis L."/>
            <person name="Schijlen E."/>
            <person name="Bossers A."/>
            <person name="Mateman C."/>
            <person name="Pijl A.S."/>
            <person name="de Ridder D."/>
            <person name="Groenen M.A."/>
            <person name="Visser M.E."/>
            <person name="Megens H.J."/>
        </authorList>
    </citation>
    <scope>NUCLEOTIDE SEQUENCE [LARGE SCALE GENOMIC DNA]</scope>
    <source>
        <strain evidence="2">WM2013NL</strain>
        <tissue evidence="2">Head and thorax</tissue>
    </source>
</reference>
<dbReference type="GO" id="GO:1990071">
    <property type="term" value="C:TRAPPII protein complex"/>
    <property type="evidence" value="ECO:0007669"/>
    <property type="project" value="InterPro"/>
</dbReference>
<dbReference type="EMBL" id="JTDY01002026">
    <property type="protein sequence ID" value="KOB72296.1"/>
    <property type="molecule type" value="Genomic_DNA"/>
</dbReference>
<dbReference type="GO" id="GO:0034498">
    <property type="term" value="P:early endosome to Golgi transport"/>
    <property type="evidence" value="ECO:0007669"/>
    <property type="project" value="TreeGrafter"/>
</dbReference>
<dbReference type="AlphaFoldDB" id="A0A0L7LAQ3"/>
<accession>A0A0L7LAQ3</accession>
<evidence type="ECO:0000259" key="1">
    <source>
        <dbReference type="Pfam" id="PF23036"/>
    </source>
</evidence>
<feature type="domain" description="TRAPPC10/Trs130 N-terminal" evidence="1">
    <location>
        <begin position="126"/>
        <end position="227"/>
    </location>
</feature>
<dbReference type="Proteomes" id="UP000037510">
    <property type="component" value="Unassembled WGS sequence"/>
</dbReference>
<proteinExistence type="predicted"/>
<gene>
    <name evidence="2" type="ORF">OBRU01_09719</name>
</gene>
<organism evidence="2 3">
    <name type="scientific">Operophtera brumata</name>
    <name type="common">Winter moth</name>
    <name type="synonym">Phalaena brumata</name>
    <dbReference type="NCBI Taxonomy" id="104452"/>
    <lineage>
        <taxon>Eukaryota</taxon>
        <taxon>Metazoa</taxon>
        <taxon>Ecdysozoa</taxon>
        <taxon>Arthropoda</taxon>
        <taxon>Hexapoda</taxon>
        <taxon>Insecta</taxon>
        <taxon>Pterygota</taxon>
        <taxon>Neoptera</taxon>
        <taxon>Endopterygota</taxon>
        <taxon>Lepidoptera</taxon>
        <taxon>Glossata</taxon>
        <taxon>Ditrysia</taxon>
        <taxon>Geometroidea</taxon>
        <taxon>Geometridae</taxon>
        <taxon>Larentiinae</taxon>
        <taxon>Operophtera</taxon>
    </lineage>
</organism>
<protein>
    <submittedName>
        <fullName evidence="2">Trafficking protein particle complex subunit 10</fullName>
    </submittedName>
</protein>
<keyword evidence="3" id="KW-1185">Reference proteome</keyword>
<name>A0A0L7LAQ3_OPEBR</name>
<comment type="caution">
    <text evidence="2">The sequence shown here is derived from an EMBL/GenBank/DDBJ whole genome shotgun (WGS) entry which is preliminary data.</text>
</comment>
<evidence type="ECO:0000313" key="2">
    <source>
        <dbReference type="EMBL" id="KOB72296.1"/>
    </source>
</evidence>
<dbReference type="STRING" id="104452.A0A0L7LAQ3"/>
<dbReference type="GO" id="GO:0005829">
    <property type="term" value="C:cytosol"/>
    <property type="evidence" value="ECO:0007669"/>
    <property type="project" value="GOC"/>
</dbReference>
<sequence length="448" mass="49823">MDGRQPLTEVIQSLHDRMTQFEGALLISATPTTVEAIAADYAAFKSFTLGVLKTLQRQVEILAGDADQLEMRSRRAGDWNLFCTLEAPLVAAIPQDSCEWRRSYGRATKSVYLEASFVKYNKDKIEQLAFVLEMLGLYDEALVQYDELDALFSQFVLNSNVTESPKWLDTFKQPVTSWQAVRLTALVPQHLRELIVKKQASLLDFRSYLFQRQSAMLLLTFKPWEIASRCLSTVHNTLVELSLLGAPAVEGAASCWAQLACAETLRACQRLAASNNALEQCTPAQAPLLHNAKDKLHELGKLCGLLPGSPEPSSEQLHLVVMLSSGMGDEAISKEPTPTDRLKEALCSKPSFQQYTKLSATISCTAELEILVRNFYFKEMMNSIKSDLASKTESVLCELNECFKIISASLLPSERGIYITDNKIHCCLVVESYFPKDVVCTKAAISIV</sequence>
<dbReference type="InterPro" id="IPR056913">
    <property type="entry name" value="TRAPPC10/Trs130_N"/>
</dbReference>
<feature type="non-terminal residue" evidence="2">
    <location>
        <position position="448"/>
    </location>
</feature>
<dbReference type="GO" id="GO:0006891">
    <property type="term" value="P:intra-Golgi vesicle-mediated transport"/>
    <property type="evidence" value="ECO:0007669"/>
    <property type="project" value="TreeGrafter"/>
</dbReference>